<keyword evidence="2" id="KW-1185">Reference proteome</keyword>
<sequence length="70" mass="7879">MEFSIQRLHTSVGTFRLKGKLINVKSIQEISYAEAEFMGTDGWVEINTQSEGGLAILNQIKSEVIEHLIE</sequence>
<dbReference type="RefSeq" id="WP_045975208.1">
    <property type="nucleotide sequence ID" value="NZ_CAWMDY010000021.1"/>
</dbReference>
<name>A0ABS3A8Q4_9VIBR</name>
<reference evidence="1 2" key="1">
    <citation type="submission" date="2021-02" db="EMBL/GenBank/DDBJ databases">
        <title>Draft Genome Sequences of 5 Vibrio neptunius Strains Isolated From of Bivalve Hatcheries.</title>
        <authorList>
            <person name="Galvis F."/>
            <person name="Barja J.L."/>
            <person name="Lemos M.L."/>
            <person name="Balado M."/>
        </authorList>
    </citation>
    <scope>NUCLEOTIDE SEQUENCE [LARGE SCALE GENOMIC DNA]</scope>
    <source>
        <strain evidence="1 2">PP-145.98</strain>
    </source>
</reference>
<dbReference type="GeneID" id="88756247"/>
<organism evidence="1 2">
    <name type="scientific">Vibrio neptunius</name>
    <dbReference type="NCBI Taxonomy" id="170651"/>
    <lineage>
        <taxon>Bacteria</taxon>
        <taxon>Pseudomonadati</taxon>
        <taxon>Pseudomonadota</taxon>
        <taxon>Gammaproteobacteria</taxon>
        <taxon>Vibrionales</taxon>
        <taxon>Vibrionaceae</taxon>
        <taxon>Vibrio</taxon>
    </lineage>
</organism>
<evidence type="ECO:0000313" key="2">
    <source>
        <dbReference type="Proteomes" id="UP000779070"/>
    </source>
</evidence>
<comment type="caution">
    <text evidence="1">The sequence shown here is derived from an EMBL/GenBank/DDBJ whole genome shotgun (WGS) entry which is preliminary data.</text>
</comment>
<proteinExistence type="predicted"/>
<accession>A0ABS3A8Q4</accession>
<evidence type="ECO:0000313" key="1">
    <source>
        <dbReference type="EMBL" id="MBN3579449.1"/>
    </source>
</evidence>
<dbReference type="EMBL" id="JAFHLB010000025">
    <property type="protein sequence ID" value="MBN3579449.1"/>
    <property type="molecule type" value="Genomic_DNA"/>
</dbReference>
<protein>
    <submittedName>
        <fullName evidence="1">Uncharacterized protein</fullName>
    </submittedName>
</protein>
<gene>
    <name evidence="1" type="ORF">JYA62_17440</name>
</gene>
<dbReference type="Proteomes" id="UP000779070">
    <property type="component" value="Unassembled WGS sequence"/>
</dbReference>